<organism evidence="8 9">
    <name type="scientific">Corynebacterium uterequi</name>
    <dbReference type="NCBI Taxonomy" id="1072256"/>
    <lineage>
        <taxon>Bacteria</taxon>
        <taxon>Bacillati</taxon>
        <taxon>Actinomycetota</taxon>
        <taxon>Actinomycetes</taxon>
        <taxon>Mycobacteriales</taxon>
        <taxon>Corynebacteriaceae</taxon>
        <taxon>Corynebacterium</taxon>
    </lineage>
</organism>
<feature type="transmembrane region" description="Helical" evidence="6">
    <location>
        <begin position="217"/>
        <end position="234"/>
    </location>
</feature>
<keyword evidence="9" id="KW-1185">Reference proteome</keyword>
<feature type="transmembrane region" description="Helical" evidence="6">
    <location>
        <begin position="100"/>
        <end position="123"/>
    </location>
</feature>
<dbReference type="AlphaFoldDB" id="A0A0G3HC11"/>
<dbReference type="OrthoDB" id="7375466at2"/>
<comment type="subcellular location">
    <subcellularLocation>
        <location evidence="1">Cell membrane</location>
        <topology evidence="1">Multi-pass membrane protein</topology>
    </subcellularLocation>
</comment>
<evidence type="ECO:0000256" key="6">
    <source>
        <dbReference type="SAM" id="Phobius"/>
    </source>
</evidence>
<evidence type="ECO:0000256" key="4">
    <source>
        <dbReference type="ARBA" id="ARBA00022989"/>
    </source>
</evidence>
<reference evidence="8 9" key="1">
    <citation type="journal article" date="2015" name="Genome Announc.">
        <title>Virulence Factor Genes Detected in the Complete Genome Sequence of Corynebacterium uterequi DSM 45634, Isolated from the Uterus of a Maiden Mare.</title>
        <authorList>
            <person name="Ruckert C."/>
            <person name="Kriete M."/>
            <person name="Jaenicke S."/>
            <person name="Winkler A."/>
            <person name="Tauch A."/>
        </authorList>
    </citation>
    <scope>NUCLEOTIDE SEQUENCE [LARGE SCALE GENOMIC DNA]</scope>
    <source>
        <strain evidence="8 9">DSM 45634</strain>
    </source>
</reference>
<accession>A0A0G3HC11</accession>
<evidence type="ECO:0000313" key="8">
    <source>
        <dbReference type="EMBL" id="AKK10931.1"/>
    </source>
</evidence>
<evidence type="ECO:0000256" key="5">
    <source>
        <dbReference type="ARBA" id="ARBA00023136"/>
    </source>
</evidence>
<feature type="transmembrane region" description="Helical" evidence="6">
    <location>
        <begin position="77"/>
        <end position="94"/>
    </location>
</feature>
<keyword evidence="3 6" id="KW-0812">Transmembrane</keyword>
<dbReference type="InterPro" id="IPR020846">
    <property type="entry name" value="MFS_dom"/>
</dbReference>
<dbReference type="GO" id="GO:0005886">
    <property type="term" value="C:plasma membrane"/>
    <property type="evidence" value="ECO:0007669"/>
    <property type="project" value="UniProtKB-SubCell"/>
</dbReference>
<feature type="transmembrane region" description="Helical" evidence="6">
    <location>
        <begin position="254"/>
        <end position="280"/>
    </location>
</feature>
<dbReference type="PANTHER" id="PTHR42718:SF9">
    <property type="entry name" value="MAJOR FACILITATOR SUPERFAMILY MULTIDRUG TRANSPORTER MFSC"/>
    <property type="match status" value="1"/>
</dbReference>
<evidence type="ECO:0000256" key="2">
    <source>
        <dbReference type="ARBA" id="ARBA00022448"/>
    </source>
</evidence>
<dbReference type="KEGG" id="cut:CUTER_04630"/>
<dbReference type="Pfam" id="PF07690">
    <property type="entry name" value="MFS_1"/>
    <property type="match status" value="1"/>
</dbReference>
<evidence type="ECO:0000256" key="1">
    <source>
        <dbReference type="ARBA" id="ARBA00004651"/>
    </source>
</evidence>
<feature type="transmembrane region" description="Helical" evidence="6">
    <location>
        <begin position="192"/>
        <end position="211"/>
    </location>
</feature>
<dbReference type="SUPFAM" id="SSF103473">
    <property type="entry name" value="MFS general substrate transporter"/>
    <property type="match status" value="1"/>
</dbReference>
<dbReference type="STRING" id="1072256.CUTER_04630"/>
<dbReference type="PANTHER" id="PTHR42718">
    <property type="entry name" value="MAJOR FACILITATOR SUPERFAMILY MULTIDRUG TRANSPORTER MFSC"/>
    <property type="match status" value="1"/>
</dbReference>
<proteinExistence type="predicted"/>
<dbReference type="InterPro" id="IPR036259">
    <property type="entry name" value="MFS_trans_sf"/>
</dbReference>
<dbReference type="Gene3D" id="1.20.1720.10">
    <property type="entry name" value="Multidrug resistance protein D"/>
    <property type="match status" value="1"/>
</dbReference>
<dbReference type="PRINTS" id="PR01036">
    <property type="entry name" value="TCRTETB"/>
</dbReference>
<feature type="transmembrane region" description="Helical" evidence="6">
    <location>
        <begin position="344"/>
        <end position="363"/>
    </location>
</feature>
<evidence type="ECO:0000259" key="7">
    <source>
        <dbReference type="PROSITE" id="PS50850"/>
    </source>
</evidence>
<keyword evidence="2" id="KW-0813">Transport</keyword>
<feature type="transmembrane region" description="Helical" evidence="6">
    <location>
        <begin position="47"/>
        <end position="65"/>
    </location>
</feature>
<feature type="domain" description="Major facilitator superfamily (MFS) profile" evidence="7">
    <location>
        <begin position="11"/>
        <end position="436"/>
    </location>
</feature>
<dbReference type="RefSeq" id="WP_047259423.1">
    <property type="nucleotide sequence ID" value="NZ_CP011546.1"/>
</dbReference>
<feature type="transmembrane region" description="Helical" evidence="6">
    <location>
        <begin position="411"/>
        <end position="432"/>
    </location>
</feature>
<gene>
    <name evidence="8" type="ORF">CUTER_04630</name>
</gene>
<dbReference type="EMBL" id="CP011546">
    <property type="protein sequence ID" value="AKK10931.1"/>
    <property type="molecule type" value="Genomic_DNA"/>
</dbReference>
<feature type="transmembrane region" description="Helical" evidence="6">
    <location>
        <begin position="384"/>
        <end position="405"/>
    </location>
</feature>
<dbReference type="PROSITE" id="PS50850">
    <property type="entry name" value="MFS"/>
    <property type="match status" value="1"/>
</dbReference>
<feature type="transmembrane region" description="Helical" evidence="6">
    <location>
        <begin position="319"/>
        <end position="338"/>
    </location>
</feature>
<evidence type="ECO:0000313" key="9">
    <source>
        <dbReference type="Proteomes" id="UP000035548"/>
    </source>
</evidence>
<dbReference type="Gene3D" id="1.20.1250.20">
    <property type="entry name" value="MFS general substrate transporter like domains"/>
    <property type="match status" value="1"/>
</dbReference>
<keyword evidence="4 6" id="KW-1133">Transmembrane helix</keyword>
<reference evidence="9" key="2">
    <citation type="submission" date="2015-05" db="EMBL/GenBank/DDBJ databases">
        <title>Complete genome sequence of Corynebacterium uterequi DSM 45634, isolated from the uterus of a maiden mare.</title>
        <authorList>
            <person name="Ruckert C."/>
            <person name="Albersmeier A."/>
            <person name="Winkler A."/>
            <person name="Tauch A."/>
        </authorList>
    </citation>
    <scope>NUCLEOTIDE SEQUENCE [LARGE SCALE GENOMIC DNA]</scope>
    <source>
        <strain evidence="9">DSM 45634</strain>
    </source>
</reference>
<dbReference type="Proteomes" id="UP000035548">
    <property type="component" value="Chromosome"/>
</dbReference>
<feature type="transmembrane region" description="Helical" evidence="6">
    <location>
        <begin position="292"/>
        <end position="312"/>
    </location>
</feature>
<name>A0A0G3HC11_9CORY</name>
<feature type="transmembrane region" description="Helical" evidence="6">
    <location>
        <begin position="161"/>
        <end position="180"/>
    </location>
</feature>
<dbReference type="GO" id="GO:0022857">
    <property type="term" value="F:transmembrane transporter activity"/>
    <property type="evidence" value="ECO:0007669"/>
    <property type="project" value="InterPro"/>
</dbReference>
<evidence type="ECO:0000256" key="3">
    <source>
        <dbReference type="ARBA" id="ARBA00022692"/>
    </source>
</evidence>
<protein>
    <submittedName>
        <fullName evidence="8">Major Facilitator Superfamily transporter</fullName>
    </submittedName>
</protein>
<feature type="transmembrane region" description="Helical" evidence="6">
    <location>
        <begin position="135"/>
        <end position="155"/>
    </location>
</feature>
<sequence>MSTKSPSPWLTLAALSLGFFMALLDQSTVAVVLPAVAEDLGVSYADAAWVSSAYLLAIVAPMLVTGRLGDRYGAKRMFLIGCSVFVLAAVGAAVSPTLPIIIGFRFIQGLGAAMLMPQTMAVINQVFPASKRGTAYGLWGVVGAVASLLGPVLSGVLVENIGWRSVFLLNVPVGIVAVLLGTRWVPTLPTQAVRIEFVSVVLCFLGLIAVVSGIQQGLNWVWLLIGLVVLWLFVRRQHGPDALMPLRLFRSRNFCVGMGTLLLMGVLSSTVLLPLMNWLIVDRSMAADQAGFISAPMALTGLVFGPLCGMLSDKVQPKVMHLIGFGGVALAMAGFAWVMSADGALWGIGILVALYGVAQSFIWSANAAASLADIDSEDSGVAAGVYNVARQFGGVIGVASIGAAVAGGGNLVAVVILATVAVVAAGCSLAFTQRPATR</sequence>
<keyword evidence="5 6" id="KW-0472">Membrane</keyword>
<dbReference type="InterPro" id="IPR011701">
    <property type="entry name" value="MFS"/>
</dbReference>
<dbReference type="PATRIC" id="fig|1072256.5.peg.920"/>